<evidence type="ECO:0000313" key="2">
    <source>
        <dbReference type="Proteomes" id="UP000198641"/>
    </source>
</evidence>
<organism evidence="1 2">
    <name type="scientific">Onishia taeanensis</name>
    <dbReference type="NCBI Taxonomy" id="284577"/>
    <lineage>
        <taxon>Bacteria</taxon>
        <taxon>Pseudomonadati</taxon>
        <taxon>Pseudomonadota</taxon>
        <taxon>Gammaproteobacteria</taxon>
        <taxon>Oceanospirillales</taxon>
        <taxon>Halomonadaceae</taxon>
        <taxon>Onishia</taxon>
    </lineage>
</organism>
<dbReference type="AlphaFoldDB" id="A0A1G7SVQ8"/>
<proteinExistence type="predicted"/>
<protein>
    <submittedName>
        <fullName evidence="1">Uncharacterized protein</fullName>
    </submittedName>
</protein>
<gene>
    <name evidence="1" type="ORF">SAMN05216571_1083</name>
</gene>
<sequence length="35" mass="4195">MKLNKLNRTLELINLLLDLIYRVLQLSDQYSLPCF</sequence>
<reference evidence="1 2" key="1">
    <citation type="submission" date="2016-10" db="EMBL/GenBank/DDBJ databases">
        <authorList>
            <person name="de Groot N.N."/>
        </authorList>
    </citation>
    <scope>NUCLEOTIDE SEQUENCE [LARGE SCALE GENOMIC DNA]</scope>
    <source>
        <strain evidence="1 2">BH539</strain>
    </source>
</reference>
<keyword evidence="2" id="KW-1185">Reference proteome</keyword>
<dbReference type="EMBL" id="FNCI01000008">
    <property type="protein sequence ID" value="SDG27133.1"/>
    <property type="molecule type" value="Genomic_DNA"/>
</dbReference>
<dbReference type="Proteomes" id="UP000198641">
    <property type="component" value="Unassembled WGS sequence"/>
</dbReference>
<accession>A0A1G7SVQ8</accession>
<name>A0A1G7SVQ8_9GAMM</name>
<evidence type="ECO:0000313" key="1">
    <source>
        <dbReference type="EMBL" id="SDG27133.1"/>
    </source>
</evidence>